<dbReference type="GO" id="GO:0004582">
    <property type="term" value="F:dolichyl-phosphate beta-D-mannosyltransferase activity"/>
    <property type="evidence" value="ECO:0007669"/>
    <property type="project" value="InterPro"/>
</dbReference>
<dbReference type="SUPFAM" id="SSF53448">
    <property type="entry name" value="Nucleotide-diphospho-sugar transferases"/>
    <property type="match status" value="1"/>
</dbReference>
<dbReference type="InterPro" id="IPR039528">
    <property type="entry name" value="DPM1-like"/>
</dbReference>
<dbReference type="EMBL" id="MFPS01000007">
    <property type="protein sequence ID" value="OGH59394.1"/>
    <property type="molecule type" value="Genomic_DNA"/>
</dbReference>
<dbReference type="Gene3D" id="3.90.550.10">
    <property type="entry name" value="Spore Coat Polysaccharide Biosynthesis Protein SpsA, Chain A"/>
    <property type="match status" value="1"/>
</dbReference>
<evidence type="ECO:0000256" key="2">
    <source>
        <dbReference type="ARBA" id="ARBA00022679"/>
    </source>
</evidence>
<reference evidence="3 4" key="1">
    <citation type="journal article" date="2016" name="Nat. Commun.">
        <title>Thousands of microbial genomes shed light on interconnected biogeochemical processes in an aquifer system.</title>
        <authorList>
            <person name="Anantharaman K."/>
            <person name="Brown C.T."/>
            <person name="Hug L.A."/>
            <person name="Sharon I."/>
            <person name="Castelle C.J."/>
            <person name="Probst A.J."/>
            <person name="Thomas B.C."/>
            <person name="Singh A."/>
            <person name="Wilkins M.J."/>
            <person name="Karaoz U."/>
            <person name="Brodie E.L."/>
            <person name="Williams K.H."/>
            <person name="Hubbard S.S."/>
            <person name="Banfield J.F."/>
        </authorList>
    </citation>
    <scope>NUCLEOTIDE SEQUENCE [LARGE SCALE GENOMIC DNA]</scope>
</reference>
<keyword evidence="1" id="KW-0328">Glycosyltransferase</keyword>
<dbReference type="Proteomes" id="UP000177067">
    <property type="component" value="Unassembled WGS sequence"/>
</dbReference>
<dbReference type="GO" id="GO:0035269">
    <property type="term" value="P:protein O-linked glycosylation via mannose"/>
    <property type="evidence" value="ECO:0007669"/>
    <property type="project" value="TreeGrafter"/>
</dbReference>
<comment type="caution">
    <text evidence="3">The sequence shown here is derived from an EMBL/GenBank/DDBJ whole genome shotgun (WGS) entry which is preliminary data.</text>
</comment>
<evidence type="ECO:0000313" key="3">
    <source>
        <dbReference type="EMBL" id="OGH59394.1"/>
    </source>
</evidence>
<gene>
    <name evidence="3" type="ORF">A2725_01025</name>
</gene>
<evidence type="ECO:0000256" key="1">
    <source>
        <dbReference type="ARBA" id="ARBA00022676"/>
    </source>
</evidence>
<evidence type="ECO:0008006" key="5">
    <source>
        <dbReference type="Google" id="ProtNLM"/>
    </source>
</evidence>
<accession>A0A1F6LJC3</accession>
<name>A0A1F6LJC3_9BACT</name>
<dbReference type="GO" id="GO:0006488">
    <property type="term" value="P:dolichol-linked oligosaccharide biosynthetic process"/>
    <property type="evidence" value="ECO:0007669"/>
    <property type="project" value="TreeGrafter"/>
</dbReference>
<dbReference type="GO" id="GO:0016020">
    <property type="term" value="C:membrane"/>
    <property type="evidence" value="ECO:0007669"/>
    <property type="project" value="GOC"/>
</dbReference>
<proteinExistence type="predicted"/>
<dbReference type="PANTHER" id="PTHR43398">
    <property type="entry name" value="DOLICHOL-PHOSPHATE MANNOSYLTRANSFERASE SUBUNIT 1"/>
    <property type="match status" value="1"/>
</dbReference>
<keyword evidence="2" id="KW-0808">Transferase</keyword>
<dbReference type="InterPro" id="IPR029044">
    <property type="entry name" value="Nucleotide-diphossugar_trans"/>
</dbReference>
<organism evidence="3 4">
    <name type="scientific">Candidatus Magasanikbacteria bacterium RIFCSPHIGHO2_01_FULL_33_34</name>
    <dbReference type="NCBI Taxonomy" id="1798671"/>
    <lineage>
        <taxon>Bacteria</taxon>
        <taxon>Candidatus Magasanikiibacteriota</taxon>
    </lineage>
</organism>
<evidence type="ECO:0000313" key="4">
    <source>
        <dbReference type="Proteomes" id="UP000177067"/>
    </source>
</evidence>
<dbReference type="PANTHER" id="PTHR43398:SF1">
    <property type="entry name" value="DOLICHOL-PHOSPHATE MANNOSYLTRANSFERASE SUBUNIT 1"/>
    <property type="match status" value="1"/>
</dbReference>
<sequence length="238" mass="27329">MEKKFSLVIPLLAKEDHIEEVLFDHHKGLLEAFGENSFEIILVINGDNKLDQEKKIINRSDISNVVEVRTKKGGLGFAIKEGLLEACGEHVCYTNGSYAPVSEVIKIFKYAQVDSSVLVKASRIHRESKTRERISFIYNMLVRAILKIPALDLNAAPKAISREVLNKIPKMPSDDGFFDVELMYWSFLNGVPIVEIPIKWEQRRGGFTNTNWKTLLRFAKGIFILKWNNFNNKDFWLK</sequence>
<dbReference type="GO" id="GO:0006506">
    <property type="term" value="P:GPI anchor biosynthetic process"/>
    <property type="evidence" value="ECO:0007669"/>
    <property type="project" value="TreeGrafter"/>
</dbReference>
<protein>
    <recommendedName>
        <fullName evidence="5">Glycosyltransferase 2-like domain-containing protein</fullName>
    </recommendedName>
</protein>
<dbReference type="AlphaFoldDB" id="A0A1F6LJC3"/>